<dbReference type="InterPro" id="IPR046848">
    <property type="entry name" value="E_motif"/>
</dbReference>
<comment type="caution">
    <text evidence="5">The sequence shown here is derived from an EMBL/GenBank/DDBJ whole genome shotgun (WGS) entry which is preliminary data.</text>
</comment>
<dbReference type="PANTHER" id="PTHR24015:SF548">
    <property type="entry name" value="OS08G0340900 PROTEIN"/>
    <property type="match status" value="1"/>
</dbReference>
<dbReference type="FunFam" id="1.25.40.10:FF:000353">
    <property type="entry name" value="Pentatricopeptide repeat-containing protein At4g39530"/>
    <property type="match status" value="1"/>
</dbReference>
<dbReference type="EMBL" id="VEPZ02001024">
    <property type="protein sequence ID" value="KAE8701110.1"/>
    <property type="molecule type" value="Genomic_DNA"/>
</dbReference>
<reference evidence="5" key="1">
    <citation type="submission" date="2019-09" db="EMBL/GenBank/DDBJ databases">
        <title>Draft genome information of white flower Hibiscus syriacus.</title>
        <authorList>
            <person name="Kim Y.-M."/>
        </authorList>
    </citation>
    <scope>NUCLEOTIDE SEQUENCE [LARGE SCALE GENOMIC DNA]</scope>
    <source>
        <strain evidence="5">YM2019G1</strain>
    </source>
</reference>
<accession>A0A6A3A9J0</accession>
<dbReference type="PANTHER" id="PTHR24015">
    <property type="entry name" value="OS07G0578800 PROTEIN-RELATED"/>
    <property type="match status" value="1"/>
</dbReference>
<name>A0A6A3A9J0_HIBSY</name>
<feature type="repeat" description="PPR" evidence="2">
    <location>
        <begin position="275"/>
        <end position="309"/>
    </location>
</feature>
<sequence length="990" mass="111826">MMGGTQANSHELSVRAGASHGGKKMVSQATTQSKETINYRETTRTRDGRRPFWRDNVLDATKLFDEMPQKNLVSWSTMVSMYTRHGFTEKALVLFLEFRRSCCKSSNEYTLASVIRACMQLGDGGQLRVQIHDFVIKSGFDQDVYVGTCLVDFYMKSRCIDEARLVFDGLKGKNTVTWTTMITGYVKSGKAEVALHLFRQRRETDVMPDRYVMSSVLSACSVLDFVQGGKQVHCQVLRRGEEMDVSVINVPIDFYCKCGKVKSARRLFDEMMVRNVISWTTMIAGYMQNSFDREAMNLFTEMTRLGWKPDGFSCTSVLTSCGSLEALNLGRQVHAYTIKANIESDEFVTNGLIDMYAKCNSLIDTRRAFDIMGDQNVVSYNAMIEGYSSLEKLSEALDLFGNMRLRSLPPSLLTFVSLLGVSAALCTIEISWQIHALIIKFGVSLDLFVGSSLIDVYAKCSYVKDARLLFEEMNKKNIALSRQKPNEFTFAALMTASSNLASLQHGQQFHNQLIKHGLDSDPFVTNAIIDMYAKRGSLEDARKTFNTTAWRDLVCWNSMISTYAHHGEAEAEMAISIDPMDSGSYTLHSNAFASKGMWADVKKVREKMDLEVVGVDPSLVTATVCCPPNHKISSSLLQRCSIELLHPLQCRPYRSAVHFASQHNPVLDSSSLLRNHNAYLLPVLLSSQRQSFLAVWSLFCQPGLPSSPSNLVSLSITCHRLNGENYIAWSQSVRLFITSRQKQQYLSDNMPILNPSNPQYDNWLTENTTIMSWLLNSMLPDINANFMFYTTASKIWNAAKETYSNQENSSSLFSIECRINDLKQGDLTVMEYFTQLSRLWQQIDLLETPAWQTGVDAKLYKGLLEKQRIFQFLSGLSVSLDDILGRIMGIRLLLSLHEVFSEVRREGSHRSLMLPPFVESSVLNTHSSGDTRVKKGRPWCDHCRKPGHVRDKYWKLHGRPTNWTPSKSSSCLFHGNFVVTTLEGGSFSRQ</sequence>
<evidence type="ECO:0000256" key="2">
    <source>
        <dbReference type="PROSITE-ProRule" id="PRU00708"/>
    </source>
</evidence>
<dbReference type="GO" id="GO:0009451">
    <property type="term" value="P:RNA modification"/>
    <property type="evidence" value="ECO:0007669"/>
    <property type="project" value="InterPro"/>
</dbReference>
<evidence type="ECO:0000256" key="3">
    <source>
        <dbReference type="SAM" id="MobiDB-lite"/>
    </source>
</evidence>
<feature type="compositionally biased region" description="Polar residues" evidence="3">
    <location>
        <begin position="1"/>
        <end position="11"/>
    </location>
</feature>
<dbReference type="PROSITE" id="PS51375">
    <property type="entry name" value="PPR"/>
    <property type="match status" value="6"/>
</dbReference>
<dbReference type="InterPro" id="IPR029472">
    <property type="entry name" value="Copia-like_N"/>
</dbReference>
<feature type="domain" description="Retrotransposon Copia-like N-terminal" evidence="4">
    <location>
        <begin position="713"/>
        <end position="746"/>
    </location>
</feature>
<keyword evidence="6" id="KW-1185">Reference proteome</keyword>
<organism evidence="5 6">
    <name type="scientific">Hibiscus syriacus</name>
    <name type="common">Rose of Sharon</name>
    <dbReference type="NCBI Taxonomy" id="106335"/>
    <lineage>
        <taxon>Eukaryota</taxon>
        <taxon>Viridiplantae</taxon>
        <taxon>Streptophyta</taxon>
        <taxon>Embryophyta</taxon>
        <taxon>Tracheophyta</taxon>
        <taxon>Spermatophyta</taxon>
        <taxon>Magnoliopsida</taxon>
        <taxon>eudicotyledons</taxon>
        <taxon>Gunneridae</taxon>
        <taxon>Pentapetalae</taxon>
        <taxon>rosids</taxon>
        <taxon>malvids</taxon>
        <taxon>Malvales</taxon>
        <taxon>Malvaceae</taxon>
        <taxon>Malvoideae</taxon>
        <taxon>Hibiscus</taxon>
    </lineage>
</organism>
<evidence type="ECO:0000259" key="4">
    <source>
        <dbReference type="Pfam" id="PF14244"/>
    </source>
</evidence>
<dbReference type="InterPro" id="IPR046960">
    <property type="entry name" value="PPR_At4g14850-like_plant"/>
</dbReference>
<feature type="repeat" description="PPR" evidence="2">
    <location>
        <begin position="244"/>
        <end position="274"/>
    </location>
</feature>
<proteinExistence type="predicted"/>
<feature type="region of interest" description="Disordered" evidence="3">
    <location>
        <begin position="1"/>
        <end position="45"/>
    </location>
</feature>
<protein>
    <submittedName>
        <fullName evidence="5">Pentatricopeptide repeat-containing protein</fullName>
    </submittedName>
</protein>
<keyword evidence="1" id="KW-0677">Repeat</keyword>
<dbReference type="Gene3D" id="1.25.40.10">
    <property type="entry name" value="Tetratricopeptide repeat domain"/>
    <property type="match status" value="6"/>
</dbReference>
<feature type="compositionally biased region" description="Polar residues" evidence="3">
    <location>
        <begin position="27"/>
        <end position="36"/>
    </location>
</feature>
<evidence type="ECO:0000256" key="1">
    <source>
        <dbReference type="ARBA" id="ARBA00022737"/>
    </source>
</evidence>
<evidence type="ECO:0000313" key="6">
    <source>
        <dbReference type="Proteomes" id="UP000436088"/>
    </source>
</evidence>
<dbReference type="FunFam" id="1.25.40.10:FF:000361">
    <property type="entry name" value="Pentatricopeptide repeat-containing protein chloroplastic"/>
    <property type="match status" value="1"/>
</dbReference>
<dbReference type="AlphaFoldDB" id="A0A6A3A9J0"/>
<dbReference type="NCBIfam" id="TIGR00756">
    <property type="entry name" value="PPR"/>
    <property type="match status" value="5"/>
</dbReference>
<dbReference type="Pfam" id="PF13041">
    <property type="entry name" value="PPR_2"/>
    <property type="match status" value="3"/>
</dbReference>
<dbReference type="GO" id="GO:0003723">
    <property type="term" value="F:RNA binding"/>
    <property type="evidence" value="ECO:0007669"/>
    <property type="project" value="InterPro"/>
</dbReference>
<dbReference type="Pfam" id="PF01535">
    <property type="entry name" value="PPR"/>
    <property type="match status" value="4"/>
</dbReference>
<dbReference type="InterPro" id="IPR002885">
    <property type="entry name" value="PPR_rpt"/>
</dbReference>
<dbReference type="InterPro" id="IPR011990">
    <property type="entry name" value="TPR-like_helical_dom_sf"/>
</dbReference>
<feature type="repeat" description="PPR" evidence="2">
    <location>
        <begin position="446"/>
        <end position="480"/>
    </location>
</feature>
<gene>
    <name evidence="5" type="ORF">F3Y22_tig00110548pilonHSYRG00250</name>
</gene>
<dbReference type="Pfam" id="PF20431">
    <property type="entry name" value="E_motif"/>
    <property type="match status" value="1"/>
</dbReference>
<dbReference type="Pfam" id="PF14244">
    <property type="entry name" value="Retrotran_gag_3"/>
    <property type="match status" value="1"/>
</dbReference>
<feature type="repeat" description="PPR" evidence="2">
    <location>
        <begin position="174"/>
        <end position="208"/>
    </location>
</feature>
<dbReference type="Proteomes" id="UP000436088">
    <property type="component" value="Unassembled WGS sequence"/>
</dbReference>
<feature type="repeat" description="PPR" evidence="2">
    <location>
        <begin position="376"/>
        <end position="410"/>
    </location>
</feature>
<evidence type="ECO:0000313" key="5">
    <source>
        <dbReference type="EMBL" id="KAE8701110.1"/>
    </source>
</evidence>
<feature type="repeat" description="PPR" evidence="2">
    <location>
        <begin position="71"/>
        <end position="105"/>
    </location>
</feature>